<protein>
    <recommendedName>
        <fullName evidence="8">GATA-type domain-containing protein</fullName>
    </recommendedName>
</protein>
<keyword evidence="1" id="KW-0479">Metal-binding</keyword>
<evidence type="ECO:0000256" key="4">
    <source>
        <dbReference type="ARBA" id="ARBA00023015"/>
    </source>
</evidence>
<evidence type="ECO:0000256" key="1">
    <source>
        <dbReference type="ARBA" id="ARBA00022723"/>
    </source>
</evidence>
<dbReference type="PROSITE" id="PS50114">
    <property type="entry name" value="GATA_ZN_FINGER_2"/>
    <property type="match status" value="1"/>
</dbReference>
<dbReference type="GO" id="GO:0043565">
    <property type="term" value="F:sequence-specific DNA binding"/>
    <property type="evidence" value="ECO:0007669"/>
    <property type="project" value="InterPro"/>
</dbReference>
<evidence type="ECO:0000259" key="8">
    <source>
        <dbReference type="PROSITE" id="PS50114"/>
    </source>
</evidence>
<dbReference type="PANTHER" id="PTHR47255">
    <property type="entry name" value="GATA TRANSCRIPTION FACTOR 22-RELATED"/>
    <property type="match status" value="1"/>
</dbReference>
<evidence type="ECO:0000313" key="9">
    <source>
        <dbReference type="EMBL" id="KAH6828576.1"/>
    </source>
</evidence>
<dbReference type="GO" id="GO:0008270">
    <property type="term" value="F:zinc ion binding"/>
    <property type="evidence" value="ECO:0007669"/>
    <property type="project" value="UniProtKB-KW"/>
</dbReference>
<evidence type="ECO:0000256" key="2">
    <source>
        <dbReference type="ARBA" id="ARBA00022771"/>
    </source>
</evidence>
<reference evidence="9 10" key="1">
    <citation type="journal article" date="2021" name="Nat. Commun.">
        <title>Incipient diploidization of the medicinal plant Perilla within 10,000 years.</title>
        <authorList>
            <person name="Zhang Y."/>
            <person name="Shen Q."/>
            <person name="Leng L."/>
            <person name="Zhang D."/>
            <person name="Chen S."/>
            <person name="Shi Y."/>
            <person name="Ning Z."/>
            <person name="Chen S."/>
        </authorList>
    </citation>
    <scope>NUCLEOTIDE SEQUENCE [LARGE SCALE GENOMIC DNA]</scope>
    <source>
        <strain evidence="10">cv. PC099</strain>
    </source>
</reference>
<dbReference type="InterPro" id="IPR052138">
    <property type="entry name" value="GATA_ZnFinger_Domain"/>
</dbReference>
<dbReference type="PANTHER" id="PTHR47255:SF4">
    <property type="entry name" value="GATA ZINC FINGER DOMAIN-CONTAINING PROTEIN 12"/>
    <property type="match status" value="1"/>
</dbReference>
<feature type="domain" description="GATA-type" evidence="8">
    <location>
        <begin position="159"/>
        <end position="195"/>
    </location>
</feature>
<dbReference type="EMBL" id="SDAM02000122">
    <property type="protein sequence ID" value="KAH6828576.1"/>
    <property type="molecule type" value="Genomic_DNA"/>
</dbReference>
<sequence>MNLNFSPPFDPMEQINDDEHDQHHLNFGLNHQIVSSSSSSASCHIFFNSTQDHAGFYHPQLYQPHHHPEDDYYNAYRGRSFDQNKVENGLKLSLWKKGDEAQISSDERVKWMASSKMQKDPTTQSISAAKNIEVVKKVKPSSSVETDDLSSNSSSYNCNTPIRVCSDCHTTKTPLWRSGPKGPKSLCNACGIRQRKARRAMAAAAAANGGGVACDPPRAVKVKVKVKEKIGLKKRCKVASGGSSANSGKKINGLEDFLINLSNKLAFHRMFPQDEKEAAILLMALSSGRVHG</sequence>
<dbReference type="Gene3D" id="3.30.50.10">
    <property type="entry name" value="Erythroid Transcription Factor GATA-1, subunit A"/>
    <property type="match status" value="1"/>
</dbReference>
<dbReference type="PROSITE" id="PS00344">
    <property type="entry name" value="GATA_ZN_FINGER_1"/>
    <property type="match status" value="1"/>
</dbReference>
<dbReference type="InterPro" id="IPR013088">
    <property type="entry name" value="Znf_NHR/GATA"/>
</dbReference>
<evidence type="ECO:0000256" key="7">
    <source>
        <dbReference type="PROSITE-ProRule" id="PRU00094"/>
    </source>
</evidence>
<comment type="caution">
    <text evidence="9">The sequence shown here is derived from an EMBL/GenBank/DDBJ whole genome shotgun (WGS) entry which is preliminary data.</text>
</comment>
<gene>
    <name evidence="9" type="ORF">C2S53_017360</name>
</gene>
<organism evidence="9 10">
    <name type="scientific">Perilla frutescens var. hirtella</name>
    <name type="common">Perilla citriodora</name>
    <name type="synonym">Perilla setoyensis</name>
    <dbReference type="NCBI Taxonomy" id="608512"/>
    <lineage>
        <taxon>Eukaryota</taxon>
        <taxon>Viridiplantae</taxon>
        <taxon>Streptophyta</taxon>
        <taxon>Embryophyta</taxon>
        <taxon>Tracheophyta</taxon>
        <taxon>Spermatophyta</taxon>
        <taxon>Magnoliopsida</taxon>
        <taxon>eudicotyledons</taxon>
        <taxon>Gunneridae</taxon>
        <taxon>Pentapetalae</taxon>
        <taxon>asterids</taxon>
        <taxon>lamiids</taxon>
        <taxon>Lamiales</taxon>
        <taxon>Lamiaceae</taxon>
        <taxon>Nepetoideae</taxon>
        <taxon>Elsholtzieae</taxon>
        <taxon>Perilla</taxon>
    </lineage>
</organism>
<keyword evidence="3" id="KW-0862">Zinc</keyword>
<keyword evidence="4" id="KW-0805">Transcription regulation</keyword>
<keyword evidence="2 7" id="KW-0863">Zinc-finger</keyword>
<proteinExistence type="predicted"/>
<name>A0AAD4J840_PERFH</name>
<dbReference type="SUPFAM" id="SSF57716">
    <property type="entry name" value="Glucocorticoid receptor-like (DNA-binding domain)"/>
    <property type="match status" value="1"/>
</dbReference>
<dbReference type="Pfam" id="PF00320">
    <property type="entry name" value="GATA"/>
    <property type="match status" value="1"/>
</dbReference>
<keyword evidence="6" id="KW-0804">Transcription</keyword>
<dbReference type="AlphaFoldDB" id="A0AAD4J840"/>
<dbReference type="Proteomes" id="UP001190926">
    <property type="component" value="Unassembled WGS sequence"/>
</dbReference>
<evidence type="ECO:0000256" key="6">
    <source>
        <dbReference type="ARBA" id="ARBA00023163"/>
    </source>
</evidence>
<accession>A0AAD4J840</accession>
<keyword evidence="10" id="KW-1185">Reference proteome</keyword>
<dbReference type="CDD" id="cd00202">
    <property type="entry name" value="ZnF_GATA"/>
    <property type="match status" value="1"/>
</dbReference>
<dbReference type="GO" id="GO:0006355">
    <property type="term" value="P:regulation of DNA-templated transcription"/>
    <property type="evidence" value="ECO:0007669"/>
    <property type="project" value="InterPro"/>
</dbReference>
<dbReference type="SMART" id="SM00401">
    <property type="entry name" value="ZnF_GATA"/>
    <property type="match status" value="1"/>
</dbReference>
<dbReference type="InterPro" id="IPR000679">
    <property type="entry name" value="Znf_GATA"/>
</dbReference>
<keyword evidence="5" id="KW-0238">DNA-binding</keyword>
<evidence type="ECO:0000256" key="3">
    <source>
        <dbReference type="ARBA" id="ARBA00022833"/>
    </source>
</evidence>
<evidence type="ECO:0000313" key="10">
    <source>
        <dbReference type="Proteomes" id="UP001190926"/>
    </source>
</evidence>
<evidence type="ECO:0000256" key="5">
    <source>
        <dbReference type="ARBA" id="ARBA00023125"/>
    </source>
</evidence>